<dbReference type="STRING" id="246194.CHY_2135"/>
<dbReference type="Proteomes" id="UP000002706">
    <property type="component" value="Chromosome"/>
</dbReference>
<sequence>MKRVNKNKFIFEGDVVEITSVPGEELRMGITLTIERRGTKWLITDVKQKP</sequence>
<dbReference type="InParanoid" id="Q3AA85"/>
<dbReference type="HOGENOM" id="CLU_3115895_0_0_9"/>
<name>Q3AA85_CARHZ</name>
<accession>Q3AA85</accession>
<dbReference type="RefSeq" id="WP_011345022.1">
    <property type="nucleotide sequence ID" value="NC_007503.1"/>
</dbReference>
<dbReference type="AlphaFoldDB" id="Q3AA85"/>
<organism evidence="1 2">
    <name type="scientific">Carboxydothermus hydrogenoformans (strain ATCC BAA-161 / DSM 6008 / Z-2901)</name>
    <dbReference type="NCBI Taxonomy" id="246194"/>
    <lineage>
        <taxon>Bacteria</taxon>
        <taxon>Bacillati</taxon>
        <taxon>Bacillota</taxon>
        <taxon>Clostridia</taxon>
        <taxon>Thermoanaerobacterales</taxon>
        <taxon>Thermoanaerobacteraceae</taxon>
        <taxon>Carboxydothermus</taxon>
    </lineage>
</organism>
<reference evidence="1 2" key="1">
    <citation type="journal article" date="2005" name="PLoS Genet.">
        <title>Life in hot carbon monoxide: the complete genome sequence of Carboxydothermus hydrogenoformans Z-2901.</title>
        <authorList>
            <person name="Wu M."/>
            <person name="Ren Q."/>
            <person name="Durkin A.S."/>
            <person name="Daugherty S.C."/>
            <person name="Brinkac L.M."/>
            <person name="Dodson R.J."/>
            <person name="Madupu R."/>
            <person name="Sullivan S.A."/>
            <person name="Kolonay J.F."/>
            <person name="Haft D.H."/>
            <person name="Nelson W.C."/>
            <person name="Tallon L.J."/>
            <person name="Jones K.M."/>
            <person name="Ulrich L.E."/>
            <person name="Gonzalez J.M."/>
            <person name="Zhulin I.B."/>
            <person name="Robb F.T."/>
            <person name="Eisen J.A."/>
        </authorList>
    </citation>
    <scope>NUCLEOTIDE SEQUENCE [LARGE SCALE GENOMIC DNA]</scope>
    <source>
        <strain evidence="2">ATCC BAA-161 / DSM 6008 / Z-2901</strain>
    </source>
</reference>
<evidence type="ECO:0000313" key="1">
    <source>
        <dbReference type="EMBL" id="ABB15098.1"/>
    </source>
</evidence>
<evidence type="ECO:0000313" key="2">
    <source>
        <dbReference type="Proteomes" id="UP000002706"/>
    </source>
</evidence>
<proteinExistence type="predicted"/>
<dbReference type="KEGG" id="chy:CHY_2135"/>
<gene>
    <name evidence="1" type="ordered locus">CHY_2135</name>
</gene>
<dbReference type="EMBL" id="CP000141">
    <property type="protein sequence ID" value="ABB15098.1"/>
    <property type="molecule type" value="Genomic_DNA"/>
</dbReference>
<keyword evidence="2" id="KW-1185">Reference proteome</keyword>
<protein>
    <submittedName>
        <fullName evidence="1">Uncharacterized protein</fullName>
    </submittedName>
</protein>